<dbReference type="AlphaFoldDB" id="B3R4V6"/>
<feature type="region of interest" description="Disordered" evidence="1">
    <location>
        <begin position="137"/>
        <end position="169"/>
    </location>
</feature>
<evidence type="ECO:0000313" key="4">
    <source>
        <dbReference type="Proteomes" id="UP000001692"/>
    </source>
</evidence>
<keyword evidence="4" id="KW-1185">Reference proteome</keyword>
<reference evidence="3 4" key="1">
    <citation type="journal article" date="2008" name="Genome Res.">
        <title>Genome sequence of the beta-rhizobium Cupriavidus taiwanensis and comparative genomics of rhizobia.</title>
        <authorList>
            <person name="Amadou C."/>
            <person name="Pascal G."/>
            <person name="Mangenot S."/>
            <person name="Glew M."/>
            <person name="Bontemps C."/>
            <person name="Capela D."/>
            <person name="Carrere S."/>
            <person name="Cruveiller S."/>
            <person name="Dossat C."/>
            <person name="Lajus A."/>
            <person name="Marchetti M."/>
            <person name="Poinsot V."/>
            <person name="Rouy Z."/>
            <person name="Servin B."/>
            <person name="Saad M."/>
            <person name="Schenowitz C."/>
            <person name="Barbe V."/>
            <person name="Batut J."/>
            <person name="Medigue C."/>
            <person name="Masson-Boivin C."/>
        </authorList>
    </citation>
    <scope>NUCLEOTIDE SEQUENCE [LARGE SCALE GENOMIC DNA]</scope>
    <source>
        <strain evidence="4">DSM 17343 / BCRC 17206 / CCUG 44338 / CIP 107171 / LMG 19424 / R1</strain>
    </source>
</reference>
<dbReference type="KEGG" id="cti:RALTA_A1383"/>
<dbReference type="EMBL" id="CU633749">
    <property type="protein sequence ID" value="CAQ69339.1"/>
    <property type="molecule type" value="Genomic_DNA"/>
</dbReference>
<feature type="signal peptide" evidence="2">
    <location>
        <begin position="1"/>
        <end position="18"/>
    </location>
</feature>
<dbReference type="Proteomes" id="UP000001692">
    <property type="component" value="Chromosome 1"/>
</dbReference>
<feature type="chain" id="PRO_5002797856" description="Lipoprotein" evidence="2">
    <location>
        <begin position="19"/>
        <end position="213"/>
    </location>
</feature>
<keyword evidence="2" id="KW-0732">Signal</keyword>
<gene>
    <name evidence="3" type="ordered locus">RALTA_A1383</name>
</gene>
<evidence type="ECO:0000313" key="3">
    <source>
        <dbReference type="EMBL" id="CAQ69339.1"/>
    </source>
</evidence>
<sequence>MRQAAACLALPCALAALATGGRTPEWHRLSRTLAAIYAEDVGAAVRTLQVVSGIITSALIGGHMKFPALLLAASMAAGWTSLAHAAGCQYDMQCKGERICHQGQCVYPEVEESAEAGGPSKTGASASASAAPAATAAEVTPVPTTSVTSSAPATLTGTTVKRSPAPPPPRGCCTVAGKLKLSPASASDTSLASGDACQGLTASGKPVPGTICN</sequence>
<accession>B3R4V6</accession>
<proteinExistence type="predicted"/>
<evidence type="ECO:0008006" key="5">
    <source>
        <dbReference type="Google" id="ProtNLM"/>
    </source>
</evidence>
<organism evidence="3 4">
    <name type="scientific">Cupriavidus taiwanensis (strain DSM 17343 / BCRC 17206 / CCUG 44338 / CIP 107171 / LMG 19424 / R1)</name>
    <name type="common">Ralstonia taiwanensis (strain LMG 19424)</name>
    <dbReference type="NCBI Taxonomy" id="977880"/>
    <lineage>
        <taxon>Bacteria</taxon>
        <taxon>Pseudomonadati</taxon>
        <taxon>Pseudomonadota</taxon>
        <taxon>Betaproteobacteria</taxon>
        <taxon>Burkholderiales</taxon>
        <taxon>Burkholderiaceae</taxon>
        <taxon>Cupriavidus</taxon>
    </lineage>
</organism>
<dbReference type="HOGENOM" id="CLU_1292619_0_0_4"/>
<name>B3R4V6_CUPTR</name>
<protein>
    <recommendedName>
        <fullName evidence="5">Lipoprotein</fullName>
    </recommendedName>
</protein>
<evidence type="ECO:0000256" key="2">
    <source>
        <dbReference type="SAM" id="SignalP"/>
    </source>
</evidence>
<feature type="compositionally biased region" description="Low complexity" evidence="1">
    <location>
        <begin position="137"/>
        <end position="154"/>
    </location>
</feature>
<evidence type="ECO:0000256" key="1">
    <source>
        <dbReference type="SAM" id="MobiDB-lite"/>
    </source>
</evidence>